<accession>A0A4P6F212</accession>
<keyword evidence="1" id="KW-0472">Membrane</keyword>
<evidence type="ECO:0000256" key="1">
    <source>
        <dbReference type="SAM" id="Phobius"/>
    </source>
</evidence>
<dbReference type="EMBL" id="CP035495">
    <property type="protein sequence ID" value="QAY64368.1"/>
    <property type="molecule type" value="Genomic_DNA"/>
</dbReference>
<keyword evidence="3" id="KW-1185">Reference proteome</keyword>
<keyword evidence="1" id="KW-1133">Transmembrane helix</keyword>
<evidence type="ECO:0000313" key="3">
    <source>
        <dbReference type="Proteomes" id="UP000291758"/>
    </source>
</evidence>
<evidence type="ECO:0000313" key="2">
    <source>
        <dbReference type="EMBL" id="QAY64368.1"/>
    </source>
</evidence>
<name>A0A4P6F212_9MICO</name>
<dbReference type="AlphaFoldDB" id="A0A4P6F212"/>
<gene>
    <name evidence="2" type="ORF">ET495_15425</name>
</gene>
<dbReference type="Proteomes" id="UP000291758">
    <property type="component" value="Chromosome"/>
</dbReference>
<reference evidence="2 3" key="1">
    <citation type="submission" date="2019-01" db="EMBL/GenBank/DDBJ databases">
        <title>Genome sequencing of strain 2JSPR-7.</title>
        <authorList>
            <person name="Heo J."/>
            <person name="Kim S.-J."/>
            <person name="Kim J.-S."/>
            <person name="Hong S.-B."/>
            <person name="Kwon S.-W."/>
        </authorList>
    </citation>
    <scope>NUCLEOTIDE SEQUENCE [LARGE SCALE GENOMIC DNA]</scope>
    <source>
        <strain evidence="2 3">2JSPR-7</strain>
    </source>
</reference>
<sequence length="81" mass="7924">MSAPTPGRLVLAFAVGAAAVAFAVVVAARMFDGGVGTGDPLDPPRALAGVLADGGTWLVTFAAGAAGGVVGGFVALMRRRR</sequence>
<keyword evidence="1" id="KW-0812">Transmembrane</keyword>
<proteinExistence type="predicted"/>
<feature type="transmembrane region" description="Helical" evidence="1">
    <location>
        <begin position="57"/>
        <end position="77"/>
    </location>
</feature>
<organism evidence="2 3">
    <name type="scientific">Xylanimonas allomyrinae</name>
    <dbReference type="NCBI Taxonomy" id="2509459"/>
    <lineage>
        <taxon>Bacteria</taxon>
        <taxon>Bacillati</taxon>
        <taxon>Actinomycetota</taxon>
        <taxon>Actinomycetes</taxon>
        <taxon>Micrococcales</taxon>
        <taxon>Promicromonosporaceae</taxon>
        <taxon>Xylanimonas</taxon>
    </lineage>
</organism>
<protein>
    <submittedName>
        <fullName evidence="2">Uncharacterized protein</fullName>
    </submittedName>
</protein>
<dbReference type="RefSeq" id="WP_129205520.1">
    <property type="nucleotide sequence ID" value="NZ_CP035495.1"/>
</dbReference>
<dbReference type="KEGG" id="xyl:ET495_15425"/>